<dbReference type="EMBL" id="VOEI01000007">
    <property type="protein sequence ID" value="TWR24279.1"/>
    <property type="molecule type" value="Genomic_DNA"/>
</dbReference>
<dbReference type="OrthoDB" id="1117657at2"/>
<dbReference type="Proteomes" id="UP000318010">
    <property type="component" value="Unassembled WGS sequence"/>
</dbReference>
<accession>A0A563U1G0</accession>
<dbReference type="AlphaFoldDB" id="A0A563U1G0"/>
<evidence type="ECO:0000313" key="1">
    <source>
        <dbReference type="EMBL" id="TWR24279.1"/>
    </source>
</evidence>
<reference evidence="1 2" key="1">
    <citation type="submission" date="2019-07" db="EMBL/GenBank/DDBJ databases">
        <authorList>
            <person name="Kim J."/>
        </authorList>
    </citation>
    <scope>NUCLEOTIDE SEQUENCE [LARGE SCALE GENOMIC DNA]</scope>
    <source>
        <strain evidence="1 2">MJ1a</strain>
    </source>
</reference>
<organism evidence="1 2">
    <name type="scientific">Mucilaginibacter achroorhodeus</name>
    <dbReference type="NCBI Taxonomy" id="2599294"/>
    <lineage>
        <taxon>Bacteria</taxon>
        <taxon>Pseudomonadati</taxon>
        <taxon>Bacteroidota</taxon>
        <taxon>Sphingobacteriia</taxon>
        <taxon>Sphingobacteriales</taxon>
        <taxon>Sphingobacteriaceae</taxon>
        <taxon>Mucilaginibacter</taxon>
    </lineage>
</organism>
<gene>
    <name evidence="1" type="ORF">FPZ42_17510</name>
</gene>
<dbReference type="RefSeq" id="WP_146273156.1">
    <property type="nucleotide sequence ID" value="NZ_VOEI01000007.1"/>
</dbReference>
<sequence>MKKVFNIAFIAIIVVLAAGSGVLAQISPPLPPLPPENYKLDKNFDTEGFNKNMAKLDAKLADLSKKMAKLSTDQTRKMSLSMKNFSRKFKADFKDFGKDFSGSFNDLIPQGNLDFNGSNLSDEEYRQKVASGEIKEKTKVYSKNYPADANDILQISNRFGKIKVNTWNKNEFKVDVSMKFASEDASLVDEMADGTSIIDSKNGSVVSFRTKTWSNKEGRNNTRQTMNIDYVIYMPAGNALDIDNKFGSVTLPNLSGKATLKVQFGSLIAQQLTNAQNDVSIKFSQDNPSTIAFYNGERLKVEFSKFKAGTIDNSAASFSFSDVSIDKLKTSADISVKFGDGLSIGAIDKTMKNLNINASNTKINLDFAQALNFNFDVTTRLGSFNFDDDKVKIITKTPSDEDKGWSQTKTYKGYVGKNNSGPNVVVNARFAEIQFK</sequence>
<evidence type="ECO:0000313" key="2">
    <source>
        <dbReference type="Proteomes" id="UP000318010"/>
    </source>
</evidence>
<comment type="caution">
    <text evidence="1">The sequence shown here is derived from an EMBL/GenBank/DDBJ whole genome shotgun (WGS) entry which is preliminary data.</text>
</comment>
<proteinExistence type="predicted"/>
<protein>
    <recommendedName>
        <fullName evidence="3">Adhesin domain-containing protein</fullName>
    </recommendedName>
</protein>
<keyword evidence="2" id="KW-1185">Reference proteome</keyword>
<evidence type="ECO:0008006" key="3">
    <source>
        <dbReference type="Google" id="ProtNLM"/>
    </source>
</evidence>
<name>A0A563U1G0_9SPHI</name>